<keyword evidence="2" id="KW-0732">Signal</keyword>
<dbReference type="OrthoDB" id="108903at2"/>
<reference evidence="5" key="1">
    <citation type="submission" date="2017-08" db="EMBL/GenBank/DDBJ databases">
        <authorList>
            <person name="Grouzdev D.S."/>
            <person name="Gaisin V.A."/>
            <person name="Rysina M.S."/>
            <person name="Gorlenko V.M."/>
        </authorList>
    </citation>
    <scope>NUCLEOTIDE SEQUENCE [LARGE SCALE GENOMIC DNA]</scope>
    <source>
        <strain evidence="5">Kir15-3F</strain>
    </source>
</reference>
<organism evidence="4 5">
    <name type="scientific">Candidatus Viridilinea mediisalina</name>
    <dbReference type="NCBI Taxonomy" id="2024553"/>
    <lineage>
        <taxon>Bacteria</taxon>
        <taxon>Bacillati</taxon>
        <taxon>Chloroflexota</taxon>
        <taxon>Chloroflexia</taxon>
        <taxon>Chloroflexales</taxon>
        <taxon>Chloroflexineae</taxon>
        <taxon>Oscillochloridaceae</taxon>
        <taxon>Candidatus Viridilinea</taxon>
    </lineage>
</organism>
<dbReference type="RefSeq" id="WP_097645035.1">
    <property type="nucleotide sequence ID" value="NZ_NQWI01000087.1"/>
</dbReference>
<evidence type="ECO:0000259" key="3">
    <source>
        <dbReference type="Pfam" id="PF00326"/>
    </source>
</evidence>
<gene>
    <name evidence="4" type="ORF">CJ255_15645</name>
</gene>
<feature type="signal peptide" evidence="2">
    <location>
        <begin position="1"/>
        <end position="24"/>
    </location>
</feature>
<evidence type="ECO:0000313" key="4">
    <source>
        <dbReference type="EMBL" id="PDW02116.1"/>
    </source>
</evidence>
<feature type="domain" description="Peptidase S9 prolyl oligopeptidase catalytic" evidence="3">
    <location>
        <begin position="577"/>
        <end position="776"/>
    </location>
</feature>
<dbReference type="AlphaFoldDB" id="A0A2A6RGV1"/>
<dbReference type="PANTHER" id="PTHR42776:SF27">
    <property type="entry name" value="DIPEPTIDYL PEPTIDASE FAMILY MEMBER 6"/>
    <property type="match status" value="1"/>
</dbReference>
<dbReference type="Pfam" id="PF00326">
    <property type="entry name" value="Peptidase_S9"/>
    <property type="match status" value="1"/>
</dbReference>
<dbReference type="Gene3D" id="3.40.50.1820">
    <property type="entry name" value="alpha/beta hydrolase"/>
    <property type="match status" value="1"/>
</dbReference>
<dbReference type="Proteomes" id="UP000220527">
    <property type="component" value="Unassembled WGS sequence"/>
</dbReference>
<protein>
    <submittedName>
        <fullName evidence="4">Peptidase S9</fullName>
    </submittedName>
</protein>
<evidence type="ECO:0000256" key="2">
    <source>
        <dbReference type="SAM" id="SignalP"/>
    </source>
</evidence>
<keyword evidence="1" id="KW-0378">Hydrolase</keyword>
<keyword evidence="5" id="KW-1185">Reference proteome</keyword>
<accession>A0A2A6RGV1</accession>
<comment type="caution">
    <text evidence="4">The sequence shown here is derived from an EMBL/GenBank/DDBJ whole genome shotgun (WGS) entry which is preliminary data.</text>
</comment>
<dbReference type="InterPro" id="IPR029058">
    <property type="entry name" value="AB_hydrolase_fold"/>
</dbReference>
<evidence type="ECO:0000313" key="5">
    <source>
        <dbReference type="Proteomes" id="UP000220527"/>
    </source>
</evidence>
<name>A0A2A6RGV1_9CHLR</name>
<feature type="chain" id="PRO_5012970021" evidence="2">
    <location>
        <begin position="25"/>
        <end position="777"/>
    </location>
</feature>
<sequence>MRTQRWVFAAVILLLIASVVPAQARPLPNNVIVVNPYDDPPPNLLTAEEVERISLLQDATWPLPLSPVSPTDASVLLVHGDDLAFLDLADGATRTINPAYFERYLPLPLLGFSSFSWMNQDTLGALALDLAAEDFEDSLVRIYIHRQSTAIWGEPLRIHPDVGIVDVAPDLRHMLVLLPPEDMNGDAWAGRLRPVPLRVTLPTVGHAGSEPRVVPKRLRAAVARAQHHPTMARLWGWQEQEDELVAVTPSQLDLALVRDGDPQAHYITTVPAASSLFGVAWSGNSSRLAFSFFGVTDYDDPRPRFDGARLSDEIYRDATGNLPPSINPVLQNNNTYLVDTTNVATQVLRPEAGAAPPILSALSWAPDNEHLLVTAWYPARLRGRTHPIYFPQFSERASLRVYNRDLRLVSQLNSNLLSGPVFANIVGQMVSPDEVLFRASGLNRHVYYWNRVSGELRTVGSQPGSYYNVFPTNHSRQIVYTHNSFSTPSDVYRIGWDGRGLTRLTWENEELRQFANLREDAVSFRLPNGAVRQGTLIQPADAPFPPRNTRIIVWQEGGPGISMHNHWEAIVERPFALLPGMGFALLVTPVAGRPGYTPATFNSLVDGTNFGAIDIDEQAAIAREMIRRGWTSPEKLGITGCSYGGYFALQSVIRHPDLYAAANPQCALVDVITEWSRGYTSLAPYIMGLPPFAIPEEYRRDSPVYNANRIRAALLTFHGTEDFLPIVLNENLHLQVNHRGVPARMVRFLDEGHGLYSRDNQNYAAQEMVRWFRLHLR</sequence>
<dbReference type="PANTHER" id="PTHR42776">
    <property type="entry name" value="SERINE PEPTIDASE S9 FAMILY MEMBER"/>
    <property type="match status" value="1"/>
</dbReference>
<dbReference type="SUPFAM" id="SSF82171">
    <property type="entry name" value="DPP6 N-terminal domain-like"/>
    <property type="match status" value="1"/>
</dbReference>
<dbReference type="EMBL" id="NQWI01000087">
    <property type="protein sequence ID" value="PDW02116.1"/>
    <property type="molecule type" value="Genomic_DNA"/>
</dbReference>
<proteinExistence type="predicted"/>
<dbReference type="InterPro" id="IPR001375">
    <property type="entry name" value="Peptidase_S9_cat"/>
</dbReference>
<dbReference type="GO" id="GO:0004252">
    <property type="term" value="F:serine-type endopeptidase activity"/>
    <property type="evidence" value="ECO:0007669"/>
    <property type="project" value="TreeGrafter"/>
</dbReference>
<dbReference type="GO" id="GO:0006508">
    <property type="term" value="P:proteolysis"/>
    <property type="evidence" value="ECO:0007669"/>
    <property type="project" value="InterPro"/>
</dbReference>
<evidence type="ECO:0000256" key="1">
    <source>
        <dbReference type="ARBA" id="ARBA00022801"/>
    </source>
</evidence>
<dbReference type="SUPFAM" id="SSF53474">
    <property type="entry name" value="alpha/beta-Hydrolases"/>
    <property type="match status" value="1"/>
</dbReference>